<evidence type="ECO:0000259" key="2">
    <source>
        <dbReference type="Pfam" id="PF00582"/>
    </source>
</evidence>
<evidence type="ECO:0000313" key="4">
    <source>
        <dbReference type="Proteomes" id="UP000294914"/>
    </source>
</evidence>
<proteinExistence type="inferred from homology"/>
<dbReference type="InterPro" id="IPR006015">
    <property type="entry name" value="Universal_stress_UspA"/>
</dbReference>
<sequence>MMKNVVACIDGTDVSTAVSDFGAWASQRLTVSLVLLHVLDKSEYPAQTDMSGNIGLGSREALLQELAELDEKRGKLALEQGRMMLETAKQRAMDDGVIEPITHQRHGNLLDSLLAIEQDTRLLVLGKHDEKLKPHVGSRVESVVRSLHCPILVTTDTFKAPEKVMLAFDGSDTTRKGVEMVAGSPLFKGVPCHLILVGNDNEAHRKQLNWAQSTLEAAGFDAPASIISGDVEQVLCDYRREHSIDMLIMGAWGHSVVRRFLVGSTTTSVVRNATVPVLLLR</sequence>
<gene>
    <name evidence="3" type="ORF">EDC23_1413</name>
</gene>
<evidence type="ECO:0000256" key="1">
    <source>
        <dbReference type="ARBA" id="ARBA00008791"/>
    </source>
</evidence>
<dbReference type="PRINTS" id="PR01438">
    <property type="entry name" value="UNVRSLSTRESS"/>
</dbReference>
<evidence type="ECO:0000313" key="3">
    <source>
        <dbReference type="EMBL" id="TDY01525.1"/>
    </source>
</evidence>
<protein>
    <submittedName>
        <fullName evidence="3">Nucleotide-binding universal stress UspA family protein</fullName>
    </submittedName>
</protein>
<feature type="domain" description="UspA" evidence="2">
    <location>
        <begin position="1"/>
        <end position="154"/>
    </location>
</feature>
<dbReference type="PANTHER" id="PTHR46268:SF15">
    <property type="entry name" value="UNIVERSAL STRESS PROTEIN HP_0031"/>
    <property type="match status" value="1"/>
</dbReference>
<dbReference type="SUPFAM" id="SSF52402">
    <property type="entry name" value="Adenine nucleotide alpha hydrolases-like"/>
    <property type="match status" value="2"/>
</dbReference>
<keyword evidence="4" id="KW-1185">Reference proteome</keyword>
<dbReference type="EMBL" id="SOQX01000003">
    <property type="protein sequence ID" value="TDY01525.1"/>
    <property type="molecule type" value="Genomic_DNA"/>
</dbReference>
<dbReference type="AlphaFoldDB" id="A0A4V3H421"/>
<accession>A0A4V3H421</accession>
<dbReference type="Gene3D" id="3.40.50.12370">
    <property type="match status" value="1"/>
</dbReference>
<comment type="caution">
    <text evidence="3">The sequence shown here is derived from an EMBL/GenBank/DDBJ whole genome shotgun (WGS) entry which is preliminary data.</text>
</comment>
<dbReference type="PANTHER" id="PTHR46268">
    <property type="entry name" value="STRESS RESPONSE PROTEIN NHAX"/>
    <property type="match status" value="1"/>
</dbReference>
<comment type="similarity">
    <text evidence="1">Belongs to the universal stress protein A family.</text>
</comment>
<name>A0A4V3H421_9GAMM</name>
<feature type="domain" description="UspA" evidence="2">
    <location>
        <begin position="207"/>
        <end position="281"/>
    </location>
</feature>
<dbReference type="InterPro" id="IPR006016">
    <property type="entry name" value="UspA"/>
</dbReference>
<dbReference type="Pfam" id="PF00582">
    <property type="entry name" value="Usp"/>
    <property type="match status" value="2"/>
</dbReference>
<dbReference type="Proteomes" id="UP000294914">
    <property type="component" value="Unassembled WGS sequence"/>
</dbReference>
<dbReference type="CDD" id="cd00293">
    <property type="entry name" value="USP-like"/>
    <property type="match status" value="2"/>
</dbReference>
<reference evidence="3 4" key="1">
    <citation type="submission" date="2019-03" db="EMBL/GenBank/DDBJ databases">
        <title>Genomic Encyclopedia of Type Strains, Phase IV (KMG-IV): sequencing the most valuable type-strain genomes for metagenomic binning, comparative biology and taxonomic classification.</title>
        <authorList>
            <person name="Goeker M."/>
        </authorList>
    </citation>
    <scope>NUCLEOTIDE SEQUENCE [LARGE SCALE GENOMIC DNA]</scope>
    <source>
        <strain evidence="3 4">DSM 16326</strain>
    </source>
</reference>
<organism evidence="3 4">
    <name type="scientific">Thiohalophilus thiocyanatoxydans</name>
    <dbReference type="NCBI Taxonomy" id="381308"/>
    <lineage>
        <taxon>Bacteria</taxon>
        <taxon>Pseudomonadati</taxon>
        <taxon>Pseudomonadota</taxon>
        <taxon>Gammaproteobacteria</taxon>
        <taxon>Thiohalomonadales</taxon>
        <taxon>Thiohalophilaceae</taxon>
        <taxon>Thiohalophilus</taxon>
    </lineage>
</organism>